<dbReference type="Proteomes" id="UP000184330">
    <property type="component" value="Unassembled WGS sequence"/>
</dbReference>
<dbReference type="InterPro" id="IPR013783">
    <property type="entry name" value="Ig-like_fold"/>
</dbReference>
<evidence type="ECO:0000256" key="1">
    <source>
        <dbReference type="SAM" id="MobiDB-lite"/>
    </source>
</evidence>
<evidence type="ECO:0000313" key="4">
    <source>
        <dbReference type="Proteomes" id="UP000184330"/>
    </source>
</evidence>
<feature type="region of interest" description="Disordered" evidence="1">
    <location>
        <begin position="785"/>
        <end position="835"/>
    </location>
</feature>
<gene>
    <name evidence="3" type="ORF">PAC_14627</name>
</gene>
<reference evidence="3 4" key="1">
    <citation type="submission" date="2016-03" db="EMBL/GenBank/DDBJ databases">
        <authorList>
            <person name="Ploux O."/>
        </authorList>
    </citation>
    <scope>NUCLEOTIDE SEQUENCE [LARGE SCALE GENOMIC DNA]</scope>
    <source>
        <strain evidence="3 4">UAMH 11012</strain>
    </source>
</reference>
<evidence type="ECO:0008006" key="5">
    <source>
        <dbReference type="Google" id="ProtNLM"/>
    </source>
</evidence>
<keyword evidence="4" id="KW-1185">Reference proteome</keyword>
<keyword evidence="2" id="KW-0732">Signal</keyword>
<feature type="chain" id="PRO_5012114842" description="Choice-of-anchor D domain-containing protein" evidence="2">
    <location>
        <begin position="20"/>
        <end position="835"/>
    </location>
</feature>
<accession>A0A1L7XI86</accession>
<dbReference type="STRING" id="576137.A0A1L7XI86"/>
<evidence type="ECO:0000256" key="2">
    <source>
        <dbReference type="SAM" id="SignalP"/>
    </source>
</evidence>
<evidence type="ECO:0000313" key="3">
    <source>
        <dbReference type="EMBL" id="CZR64728.1"/>
    </source>
</evidence>
<organism evidence="3 4">
    <name type="scientific">Phialocephala subalpina</name>
    <dbReference type="NCBI Taxonomy" id="576137"/>
    <lineage>
        <taxon>Eukaryota</taxon>
        <taxon>Fungi</taxon>
        <taxon>Dikarya</taxon>
        <taxon>Ascomycota</taxon>
        <taxon>Pezizomycotina</taxon>
        <taxon>Leotiomycetes</taxon>
        <taxon>Helotiales</taxon>
        <taxon>Mollisiaceae</taxon>
        <taxon>Phialocephala</taxon>
        <taxon>Phialocephala fortinii species complex</taxon>
    </lineage>
</organism>
<dbReference type="Gene3D" id="2.60.40.10">
    <property type="entry name" value="Immunoglobulins"/>
    <property type="match status" value="1"/>
</dbReference>
<name>A0A1L7XI86_9HELO</name>
<proteinExistence type="predicted"/>
<feature type="signal peptide" evidence="2">
    <location>
        <begin position="1"/>
        <end position="19"/>
    </location>
</feature>
<sequence>MKWFKVLGLAVLPAVNASASTDFLQDTDPANSGYLANHNMDPAAIPSYALQWRSIFNTNEMFYAKPLVWTPPGSTVEQVIVVSNQNNIRILDSTTGATIKSRTLDPPYLSSDTSCGDIPNTIGIIGTPVIDPATDIMYLISKGYKGAASSGGVLNAQAKFYAIQLPGLTDVSGFPTIIDGAANNDPTRYFIAGTSNQRASLTMLGNTMIAGFAGHCDNFNYTGMLVGVSKTTGGVTNMQAMMASPGAPSPQPLNVLTQTGGKAGIWQSGTGIATDTTGNRIFFVTGNGVGNGGDNGGGAPASGKSHISTLEQATVDMAVSANGVFTQSDYFEPYEYASLNGGDRDFGSSGAALLDPYFSGGGVSRILIAGGKSGKIYVMDANNLGGFNMGSGGGDAVLQVITESVSLLSGVASYPGEGGYVYFATAPGPLVAYSFGLNGGKPYFTYAGQSALTFAGRGPPTVTSLNGKAGSGIVWMADVNQGIVAYNAVPVGGILTPLKYPATGRIQKMQRVAFGNAKAYSTVTNQIFAIGGGAAVVTPSIACTPSPLVFGSVTSGQTSLLTLTCTVGTKALTIKSTSVGLHIFQIAGVPTTTIAAGASFPVSVTMNLTSQALEDTRVIDKVQVVPGTEGAALSIVDSLGFTTTVSLSGKVVASGGFPVVSPYTLDFGSSTVGQSVTKTFTITNDGAGALTLTSFAYTNPNVAGSPPVAVVPGASTVVGKDFVSSNFPANGAAVAAGSTLTVSVTWSPSFAGVGSALLTFTTNGGTTDIQFTGSAAACTTCVSTTSTSSKTSSSSSKISSSSKLSSSSKISSSSKTSTSSSMLTSSSLSPSITSS</sequence>
<dbReference type="EMBL" id="FJOG01000027">
    <property type="protein sequence ID" value="CZR64728.1"/>
    <property type="molecule type" value="Genomic_DNA"/>
</dbReference>
<protein>
    <recommendedName>
        <fullName evidence="5">Choice-of-anchor D domain-containing protein</fullName>
    </recommendedName>
</protein>
<dbReference type="AlphaFoldDB" id="A0A1L7XI86"/>
<dbReference type="OrthoDB" id="3526573at2759"/>